<comment type="caution">
    <text evidence="7">The sequence shown here is derived from an EMBL/GenBank/DDBJ whole genome shotgun (WGS) entry which is preliminary data.</text>
</comment>
<dbReference type="EC" id="3.1.-.-" evidence="5"/>
<dbReference type="PANTHER" id="PTHR33317:SF4">
    <property type="entry name" value="POLYNUCLEOTIDYL TRANSFERASE, RIBONUCLEASE H-LIKE SUPERFAMILY PROTEIN"/>
    <property type="match status" value="1"/>
</dbReference>
<evidence type="ECO:0000256" key="5">
    <source>
        <dbReference type="HAMAP-Rule" id="MF_00651"/>
    </source>
</evidence>
<keyword evidence="1 5" id="KW-0963">Cytoplasm</keyword>
<dbReference type="InterPro" id="IPR005227">
    <property type="entry name" value="YqgF"/>
</dbReference>
<dbReference type="Pfam" id="PF03652">
    <property type="entry name" value="RuvX"/>
    <property type="match status" value="1"/>
</dbReference>
<dbReference type="SUPFAM" id="SSF53098">
    <property type="entry name" value="Ribonuclease H-like"/>
    <property type="match status" value="1"/>
</dbReference>
<evidence type="ECO:0000256" key="3">
    <source>
        <dbReference type="ARBA" id="ARBA00022722"/>
    </source>
</evidence>
<evidence type="ECO:0000256" key="2">
    <source>
        <dbReference type="ARBA" id="ARBA00022517"/>
    </source>
</evidence>
<evidence type="ECO:0000259" key="6">
    <source>
        <dbReference type="SMART" id="SM00732"/>
    </source>
</evidence>
<evidence type="ECO:0000313" key="8">
    <source>
        <dbReference type="Proteomes" id="UP001156921"/>
    </source>
</evidence>
<comment type="similarity">
    <text evidence="5">Belongs to the YqgF HJR family.</text>
</comment>
<sequence length="168" mass="18454">MHFDRAARQSYRQAVTVLSLEDLAASTPPGTPWLGLDLGEKTIGVAASDVTRMIASPLSLIRKTKFTDDAHAVLKLMDGRKASGLVIGLPLNMDGSEGPRAQSCRAFARNLQRIRAVPCAFQDERLSTSAVERFLIEELDLNRKRRANVVDRTAAAWILQGALDRLRA</sequence>
<name>A0ABQ6BK33_9CAUL</name>
<reference evidence="8" key="1">
    <citation type="journal article" date="2019" name="Int. J. Syst. Evol. Microbiol.">
        <title>The Global Catalogue of Microorganisms (GCM) 10K type strain sequencing project: providing services to taxonomists for standard genome sequencing and annotation.</title>
        <authorList>
            <consortium name="The Broad Institute Genomics Platform"/>
            <consortium name="The Broad Institute Genome Sequencing Center for Infectious Disease"/>
            <person name="Wu L."/>
            <person name="Ma J."/>
        </authorList>
    </citation>
    <scope>NUCLEOTIDE SEQUENCE [LARGE SCALE GENOMIC DNA]</scope>
    <source>
        <strain evidence="8">NBRC 110107</strain>
    </source>
</reference>
<organism evidence="7 8">
    <name type="scientific">Brevundimonas denitrificans</name>
    <dbReference type="NCBI Taxonomy" id="1443434"/>
    <lineage>
        <taxon>Bacteria</taxon>
        <taxon>Pseudomonadati</taxon>
        <taxon>Pseudomonadota</taxon>
        <taxon>Alphaproteobacteria</taxon>
        <taxon>Caulobacterales</taxon>
        <taxon>Caulobacteraceae</taxon>
        <taxon>Brevundimonas</taxon>
    </lineage>
</organism>
<dbReference type="NCBIfam" id="TIGR00250">
    <property type="entry name" value="RNAse_H_YqgF"/>
    <property type="match status" value="1"/>
</dbReference>
<evidence type="ECO:0000256" key="4">
    <source>
        <dbReference type="ARBA" id="ARBA00022801"/>
    </source>
</evidence>
<keyword evidence="4 5" id="KW-0378">Hydrolase</keyword>
<comment type="function">
    <text evidence="5">Could be a nuclease involved in processing of the 5'-end of pre-16S rRNA.</text>
</comment>
<protein>
    <recommendedName>
        <fullName evidence="5">Putative pre-16S rRNA nuclease</fullName>
        <ecNumber evidence="5">3.1.-.-</ecNumber>
    </recommendedName>
</protein>
<evidence type="ECO:0000256" key="1">
    <source>
        <dbReference type="ARBA" id="ARBA00022490"/>
    </source>
</evidence>
<dbReference type="Gene3D" id="3.30.420.140">
    <property type="entry name" value="YqgF/RNase H-like domain"/>
    <property type="match status" value="1"/>
</dbReference>
<dbReference type="InterPro" id="IPR006641">
    <property type="entry name" value="YqgF/RNaseH-like_dom"/>
</dbReference>
<keyword evidence="2 5" id="KW-0690">Ribosome biogenesis</keyword>
<dbReference type="InterPro" id="IPR012337">
    <property type="entry name" value="RNaseH-like_sf"/>
</dbReference>
<evidence type="ECO:0000313" key="7">
    <source>
        <dbReference type="EMBL" id="GLS01636.1"/>
    </source>
</evidence>
<feature type="domain" description="YqgF/RNase H-like" evidence="6">
    <location>
        <begin position="31"/>
        <end position="131"/>
    </location>
</feature>
<dbReference type="SMART" id="SM00732">
    <property type="entry name" value="YqgFc"/>
    <property type="match status" value="1"/>
</dbReference>
<dbReference type="InterPro" id="IPR037027">
    <property type="entry name" value="YqgF/RNaseH-like_dom_sf"/>
</dbReference>
<proteinExistence type="inferred from homology"/>
<keyword evidence="8" id="KW-1185">Reference proteome</keyword>
<dbReference type="PANTHER" id="PTHR33317">
    <property type="entry name" value="POLYNUCLEOTIDYL TRANSFERASE, RIBONUCLEASE H-LIKE SUPERFAMILY PROTEIN"/>
    <property type="match status" value="1"/>
</dbReference>
<dbReference type="EMBL" id="BSOY01000032">
    <property type="protein sequence ID" value="GLS01636.1"/>
    <property type="molecule type" value="Genomic_DNA"/>
</dbReference>
<dbReference type="HAMAP" id="MF_00651">
    <property type="entry name" value="Nuclease_YqgF"/>
    <property type="match status" value="1"/>
</dbReference>
<keyword evidence="3 5" id="KW-0540">Nuclease</keyword>
<accession>A0ABQ6BK33</accession>
<gene>
    <name evidence="7" type="ORF">GCM10007859_16510</name>
</gene>
<comment type="subcellular location">
    <subcellularLocation>
        <location evidence="5">Cytoplasm</location>
    </subcellularLocation>
</comment>
<dbReference type="CDD" id="cd16964">
    <property type="entry name" value="YqgF"/>
    <property type="match status" value="1"/>
</dbReference>
<dbReference type="Proteomes" id="UP001156921">
    <property type="component" value="Unassembled WGS sequence"/>
</dbReference>